<protein>
    <submittedName>
        <fullName evidence="1">Uncharacterized protein</fullName>
    </submittedName>
</protein>
<dbReference type="EMBL" id="CABGGO010000029">
    <property type="protein sequence ID" value="VUS95454.1"/>
    <property type="molecule type" value="Genomic_DNA"/>
</dbReference>
<evidence type="ECO:0000313" key="1">
    <source>
        <dbReference type="EMBL" id="VUS95454.1"/>
    </source>
</evidence>
<evidence type="ECO:0000313" key="2">
    <source>
        <dbReference type="Proteomes" id="UP000318567"/>
    </source>
</evidence>
<dbReference type="Proteomes" id="UP000318567">
    <property type="component" value="Unassembled WGS sequence"/>
</dbReference>
<proteinExistence type="predicted"/>
<organism evidence="1 2">
    <name type="scientific">Klebsiella pasteurii</name>
    <dbReference type="NCBI Taxonomy" id="2587529"/>
    <lineage>
        <taxon>Bacteria</taxon>
        <taxon>Pseudomonadati</taxon>
        <taxon>Pseudomonadota</taxon>
        <taxon>Gammaproteobacteria</taxon>
        <taxon>Enterobacterales</taxon>
        <taxon>Enterobacteriaceae</taxon>
        <taxon>Klebsiella/Raoultella group</taxon>
        <taxon>Klebsiella</taxon>
    </lineage>
</organism>
<gene>
    <name evidence="1" type="ORF">SB6410_04295</name>
</gene>
<reference evidence="1 2" key="1">
    <citation type="submission" date="2019-07" db="EMBL/GenBank/DDBJ databases">
        <authorList>
            <person name="Brisse S."/>
            <person name="Rodrigues C."/>
            <person name="Thorpe H."/>
        </authorList>
    </citation>
    <scope>NUCLEOTIDE SEQUENCE [LARGE SCALE GENOMIC DNA]</scope>
    <source>
        <strain evidence="1">SB6410</strain>
    </source>
</reference>
<accession>A0A9Q9SBS3</accession>
<comment type="caution">
    <text evidence="1">The sequence shown here is derived from an EMBL/GenBank/DDBJ whole genome shotgun (WGS) entry which is preliminary data.</text>
</comment>
<dbReference type="AlphaFoldDB" id="A0A9Q9SBS3"/>
<name>A0A9Q9SBS3_9ENTR</name>
<sequence length="41" mass="4665">MQYKTICNTYEEGVLCKPGCKIQRNFNVFAPISDGRLEKLG</sequence>